<evidence type="ECO:0000313" key="6">
    <source>
        <dbReference type="Ensembl" id="ENSVKKP00000001197.1"/>
    </source>
</evidence>
<reference evidence="6" key="2">
    <citation type="submission" date="2025-09" db="UniProtKB">
        <authorList>
            <consortium name="Ensembl"/>
        </authorList>
    </citation>
    <scope>IDENTIFICATION</scope>
</reference>
<evidence type="ECO:0000313" key="7">
    <source>
        <dbReference type="Proteomes" id="UP000694545"/>
    </source>
</evidence>
<dbReference type="GO" id="GO:0032977">
    <property type="term" value="F:membrane insertase activity"/>
    <property type="evidence" value="ECO:0007669"/>
    <property type="project" value="InterPro"/>
</dbReference>
<accession>A0A8D2INT8</accession>
<evidence type="ECO:0000256" key="4">
    <source>
        <dbReference type="ARBA" id="ARBA00023136"/>
    </source>
</evidence>
<protein>
    <submittedName>
        <fullName evidence="6">Uncharacterized protein</fullName>
    </submittedName>
</protein>
<organism evidence="6 7">
    <name type="scientific">Varanus komodoensis</name>
    <name type="common">Komodo dragon</name>
    <dbReference type="NCBI Taxonomy" id="61221"/>
    <lineage>
        <taxon>Eukaryota</taxon>
        <taxon>Metazoa</taxon>
        <taxon>Chordata</taxon>
        <taxon>Craniata</taxon>
        <taxon>Vertebrata</taxon>
        <taxon>Euteleostomi</taxon>
        <taxon>Lepidosauria</taxon>
        <taxon>Squamata</taxon>
        <taxon>Bifurcata</taxon>
        <taxon>Unidentata</taxon>
        <taxon>Episquamata</taxon>
        <taxon>Toxicofera</taxon>
        <taxon>Anguimorpha</taxon>
        <taxon>Paleoanguimorpha</taxon>
        <taxon>Varanoidea</taxon>
        <taxon>Varanidae</taxon>
        <taxon>Varanus</taxon>
    </lineage>
</organism>
<evidence type="ECO:0000256" key="1">
    <source>
        <dbReference type="ARBA" id="ARBA00004141"/>
    </source>
</evidence>
<keyword evidence="4 5" id="KW-0472">Membrane</keyword>
<dbReference type="AlphaFoldDB" id="A0A8D2INT8"/>
<dbReference type="GO" id="GO:0005743">
    <property type="term" value="C:mitochondrial inner membrane"/>
    <property type="evidence" value="ECO:0007669"/>
    <property type="project" value="TreeGrafter"/>
</dbReference>
<feature type="transmembrane region" description="Helical" evidence="5">
    <location>
        <begin position="174"/>
        <end position="193"/>
    </location>
</feature>
<dbReference type="PANTHER" id="PTHR12428:SF65">
    <property type="entry name" value="CYTOCHROME C OXIDASE ASSEMBLY PROTEIN COX18, MITOCHONDRIAL"/>
    <property type="match status" value="1"/>
</dbReference>
<proteinExistence type="predicted"/>
<feature type="transmembrane region" description="Helical" evidence="5">
    <location>
        <begin position="143"/>
        <end position="162"/>
    </location>
</feature>
<keyword evidence="7" id="KW-1185">Reference proteome</keyword>
<dbReference type="OMA" id="LPWWAST"/>
<sequence length="241" mass="27303">GWCGSQPLLPPVPSWGWGWGWGWYETLSSSVPVLWMESGLVALQALSGLPWWSTVIAARTASRRPASLLSWKIYSLKFRVWLSVFAMKFQFVQNNRSGLKNQPGSISGRILRELSQSCMFKIIGLPFKSSFPLWLMDLAIPDSTWILLIILGTLNLLIVEIFKYATNFFRGTSVFMIPIAAMVPSSIALYWMSSSFMGLVFNLLLHSPAFHRLCHIPWAKSHSDTPYRDIVAAFCVKYFLT</sequence>
<reference evidence="6" key="1">
    <citation type="submission" date="2025-08" db="UniProtKB">
        <authorList>
            <consortium name="Ensembl"/>
        </authorList>
    </citation>
    <scope>IDENTIFICATION</scope>
</reference>
<dbReference type="GO" id="GO:0032979">
    <property type="term" value="P:protein insertion into mitochondrial inner membrane from matrix"/>
    <property type="evidence" value="ECO:0007669"/>
    <property type="project" value="TreeGrafter"/>
</dbReference>
<dbReference type="Ensembl" id="ENSVKKT00000001244.1">
    <property type="protein sequence ID" value="ENSVKKP00000001197.1"/>
    <property type="gene ID" value="ENSVKKG00000000966.1"/>
</dbReference>
<evidence type="ECO:0000256" key="3">
    <source>
        <dbReference type="ARBA" id="ARBA00022989"/>
    </source>
</evidence>
<evidence type="ECO:0000256" key="5">
    <source>
        <dbReference type="SAM" id="Phobius"/>
    </source>
</evidence>
<keyword evidence="2 5" id="KW-0812">Transmembrane</keyword>
<comment type="subcellular location">
    <subcellularLocation>
        <location evidence="1">Membrane</location>
        <topology evidence="1">Multi-pass membrane protein</topology>
    </subcellularLocation>
</comment>
<name>A0A8D2INT8_VARKO</name>
<keyword evidence="3 5" id="KW-1133">Transmembrane helix</keyword>
<evidence type="ECO:0000256" key="2">
    <source>
        <dbReference type="ARBA" id="ARBA00022692"/>
    </source>
</evidence>
<dbReference type="InterPro" id="IPR001708">
    <property type="entry name" value="YidC/ALB3/OXA1/COX18"/>
</dbReference>
<dbReference type="Proteomes" id="UP000694545">
    <property type="component" value="Unplaced"/>
</dbReference>
<dbReference type="PANTHER" id="PTHR12428">
    <property type="entry name" value="OXA1"/>
    <property type="match status" value="1"/>
</dbReference>
<dbReference type="GO" id="GO:0033617">
    <property type="term" value="P:mitochondrial respiratory chain complex IV assembly"/>
    <property type="evidence" value="ECO:0007669"/>
    <property type="project" value="TreeGrafter"/>
</dbReference>